<dbReference type="CDD" id="cd06911">
    <property type="entry name" value="VirB9_CagX_TrbG"/>
    <property type="match status" value="1"/>
</dbReference>
<organism evidence="4 5">
    <name type="scientific">Paracoccus isoporae</name>
    <dbReference type="NCBI Taxonomy" id="591205"/>
    <lineage>
        <taxon>Bacteria</taxon>
        <taxon>Pseudomonadati</taxon>
        <taxon>Pseudomonadota</taxon>
        <taxon>Alphaproteobacteria</taxon>
        <taxon>Rhodobacterales</taxon>
        <taxon>Paracoccaceae</taxon>
        <taxon>Paracoccus</taxon>
    </lineage>
</organism>
<evidence type="ECO:0000313" key="4">
    <source>
        <dbReference type="EMBL" id="SDE82501.1"/>
    </source>
</evidence>
<evidence type="ECO:0000256" key="1">
    <source>
        <dbReference type="ARBA" id="ARBA00006135"/>
    </source>
</evidence>
<dbReference type="Gene3D" id="2.60.40.2500">
    <property type="match status" value="1"/>
</dbReference>
<dbReference type="STRING" id="591205.SAMN05421538_11233"/>
<dbReference type="EMBL" id="FNAH01000012">
    <property type="protein sequence ID" value="SDE82501.1"/>
    <property type="molecule type" value="Genomic_DNA"/>
</dbReference>
<dbReference type="Proteomes" id="UP000199344">
    <property type="component" value="Unassembled WGS sequence"/>
</dbReference>
<reference evidence="4 5" key="1">
    <citation type="submission" date="2016-10" db="EMBL/GenBank/DDBJ databases">
        <authorList>
            <person name="de Groot N.N."/>
        </authorList>
    </citation>
    <scope>NUCLEOTIDE SEQUENCE [LARGE SCALE GENOMIC DNA]</scope>
    <source>
        <strain evidence="4 5">DSM 22220</strain>
    </source>
</reference>
<name>A0A1G7G2Y8_9RHOB</name>
<feature type="chain" id="PRO_5011741211" evidence="3">
    <location>
        <begin position="24"/>
        <end position="243"/>
    </location>
</feature>
<dbReference type="InterPro" id="IPR033645">
    <property type="entry name" value="VirB9/CagX/TrbG_C"/>
</dbReference>
<evidence type="ECO:0000313" key="5">
    <source>
        <dbReference type="Proteomes" id="UP000199344"/>
    </source>
</evidence>
<evidence type="ECO:0000256" key="2">
    <source>
        <dbReference type="ARBA" id="ARBA00022729"/>
    </source>
</evidence>
<keyword evidence="5" id="KW-1185">Reference proteome</keyword>
<dbReference type="InterPro" id="IPR038161">
    <property type="entry name" value="VirB9/CagX/TrbG_C_sf"/>
</dbReference>
<keyword evidence="2 3" id="KW-0732">Signal</keyword>
<gene>
    <name evidence="4" type="ORF">SAMN05421538_11233</name>
</gene>
<dbReference type="RefSeq" id="WP_090525152.1">
    <property type="nucleotide sequence ID" value="NZ_FNAH01000012.1"/>
</dbReference>
<evidence type="ECO:0000256" key="3">
    <source>
        <dbReference type="SAM" id="SignalP"/>
    </source>
</evidence>
<dbReference type="InterPro" id="IPR010258">
    <property type="entry name" value="Conjugal_tfr_TrbG/VirB9/CagX"/>
</dbReference>
<dbReference type="AlphaFoldDB" id="A0A1G7G2Y8"/>
<accession>A0A1G7G2Y8</accession>
<proteinExistence type="inferred from homology"/>
<protein>
    <submittedName>
        <fullName evidence="4">Type IV secretion system protein VirB9</fullName>
    </submittedName>
</protein>
<feature type="signal peptide" evidence="3">
    <location>
        <begin position="1"/>
        <end position="23"/>
    </location>
</feature>
<comment type="similarity">
    <text evidence="1">Belongs to the TrbG/VirB9 family.</text>
</comment>
<sequence>MLKSTYGAAALAAFLALPGLVHAEARPQSGSRDHRVTYATYQEGQVYTVQTRVRNVTLIELGNGERIQSIAIGDSESFQIDKLEGANVFTVKPVIQGAATNMTVETNRRFYFINLVETSRGTPSWSVKFTVPGEGGSTRSAGAAPATAAATLPPMRYAVSRKVNGATFAPTGVSDDGNRTYFQIPPGAPMPSVFRADGKGLEYAVNSTTKGTVITVAGRSERWVLRYGDQYVCVTGSAAQAGL</sequence>
<dbReference type="OrthoDB" id="9815808at2"/>
<dbReference type="Pfam" id="PF03524">
    <property type="entry name" value="CagX"/>
    <property type="match status" value="1"/>
</dbReference>